<sequence>MLICLVMFTGTNALRGALFRTGKRFWSSGEYDPYISFFKPDKSLETVIDSQNPESSQVPIPECVFQIGVVDNNPGNRNAMSNIRGIKKMVYLQ</sequence>
<dbReference type="WBParaSite" id="sdigi.contig316.g7384.t1">
    <property type="protein sequence ID" value="sdigi.contig316.g7384.t1"/>
    <property type="gene ID" value="sdigi.contig316.g7384"/>
</dbReference>
<dbReference type="AlphaFoldDB" id="A0A915PWT8"/>
<accession>A0A915PWT8</accession>
<reference evidence="2" key="1">
    <citation type="submission" date="2022-11" db="UniProtKB">
        <authorList>
            <consortium name="WormBaseParasite"/>
        </authorList>
    </citation>
    <scope>IDENTIFICATION</scope>
</reference>
<evidence type="ECO:0000313" key="1">
    <source>
        <dbReference type="Proteomes" id="UP000887581"/>
    </source>
</evidence>
<keyword evidence="1" id="KW-1185">Reference proteome</keyword>
<protein>
    <submittedName>
        <fullName evidence="2">Uncharacterized protein</fullName>
    </submittedName>
</protein>
<proteinExistence type="predicted"/>
<evidence type="ECO:0000313" key="2">
    <source>
        <dbReference type="WBParaSite" id="sdigi.contig316.g7384.t1"/>
    </source>
</evidence>
<dbReference type="Proteomes" id="UP000887581">
    <property type="component" value="Unplaced"/>
</dbReference>
<organism evidence="1 2">
    <name type="scientific">Setaria digitata</name>
    <dbReference type="NCBI Taxonomy" id="48799"/>
    <lineage>
        <taxon>Eukaryota</taxon>
        <taxon>Metazoa</taxon>
        <taxon>Ecdysozoa</taxon>
        <taxon>Nematoda</taxon>
        <taxon>Chromadorea</taxon>
        <taxon>Rhabditida</taxon>
        <taxon>Spirurina</taxon>
        <taxon>Spiruromorpha</taxon>
        <taxon>Filarioidea</taxon>
        <taxon>Setariidae</taxon>
        <taxon>Setaria</taxon>
    </lineage>
</organism>
<name>A0A915PWT8_9BILA</name>